<organism evidence="1 2">
    <name type="scientific">Dorea longicatena</name>
    <dbReference type="NCBI Taxonomy" id="88431"/>
    <lineage>
        <taxon>Bacteria</taxon>
        <taxon>Bacillati</taxon>
        <taxon>Bacillota</taxon>
        <taxon>Clostridia</taxon>
        <taxon>Lachnospirales</taxon>
        <taxon>Lachnospiraceae</taxon>
        <taxon>Dorea</taxon>
    </lineage>
</organism>
<proteinExistence type="predicted"/>
<evidence type="ECO:0000313" key="1">
    <source>
        <dbReference type="EMBL" id="MZK41642.1"/>
    </source>
</evidence>
<evidence type="ECO:0008006" key="3">
    <source>
        <dbReference type="Google" id="ProtNLM"/>
    </source>
</evidence>
<dbReference type="InterPro" id="IPR027417">
    <property type="entry name" value="P-loop_NTPase"/>
</dbReference>
<dbReference type="Proteomes" id="UP000472916">
    <property type="component" value="Unassembled WGS sequence"/>
</dbReference>
<dbReference type="Gene3D" id="3.40.50.300">
    <property type="entry name" value="P-loop containing nucleotide triphosphate hydrolases"/>
    <property type="match status" value="1"/>
</dbReference>
<sequence>MDAINLISQKEAVERIAVLIKERNLIPVFGAGFSMNSKAEEGIVPSGDKATELMKNILLTEYEDLRVEEIKTYDFNTTAKLFYKLPEELKNDFFRKYFTNVKLGEIQKEFLKFAWPYAYTLNVDDGIENTKEFNPVLPYKNLKRPTTSIKLLYKLHGDAFTEITYHENENIVFSSDQYLQAITDKKNSDLLNNLVNDFSFNNMIFIGCSLKYEPDLKYIYGKSVHMGKTLKITLCTKEPNFTEKNNLMEYGINTVVLIEDYRRFYLDVIKKVKELEADEESEEYRFKNPVLKKCYEKDKTYSILAGENIFNEKDNTFSVGGMQVKRNCLEKIESYLDTENCIILKGRRFSGKTSLIADLLEHQKKYTQYFFPSSSNTDEETIRKLLIKGKNCLFVFDSNSLSESSYRLIANCKELLSKNDNKIIVAVNSNDNYIVESLKGIILEIPNRFYGEELKQNKEKADTYGLIKRYSKNTNMDYLQNINERQRIPIFDLNEYSMNYSFNEQVILLLLAALDKVYLGDILALGISLNEVDVLKKNLPLLIEEVDVEKTEKTTHSATKLVHNSKAVLIYLLNRLSHDEIITCIRYIVEAFKDDKQRNRIAVDVILFDTLNQLFGGKSGAGTLIYKVYESLEDLLNGSLHYWLQRAKCIYHIYPDKRERLKKAYNYAKKVYFDGGYAIKPKAALTSALISCMLYKNEYDIGEKQYYIGEAVMLGYEAVTSDFYRYNENYLNNELGTKKKRMSSYELLIEACDIYKNTYVMGEYQKEADKLLNRLKELKEQYRK</sequence>
<protein>
    <recommendedName>
        <fullName evidence="3">SIR2-like domain-containing protein</fullName>
    </recommendedName>
</protein>
<dbReference type="RefSeq" id="WP_130096605.1">
    <property type="nucleotide sequence ID" value="NZ_JBCPDX010000001.1"/>
</dbReference>
<dbReference type="SUPFAM" id="SSF52540">
    <property type="entry name" value="P-loop containing nucleoside triphosphate hydrolases"/>
    <property type="match status" value="1"/>
</dbReference>
<evidence type="ECO:0000313" key="2">
    <source>
        <dbReference type="Proteomes" id="UP000472916"/>
    </source>
</evidence>
<comment type="caution">
    <text evidence="1">The sequence shown here is derived from an EMBL/GenBank/DDBJ whole genome shotgun (WGS) entry which is preliminary data.</text>
</comment>
<name>A0A6L8S1Z1_9FIRM</name>
<reference evidence="1 2" key="1">
    <citation type="journal article" date="2019" name="Nat. Med.">
        <title>A library of human gut bacterial isolates paired with longitudinal multiomics data enables mechanistic microbiome research.</title>
        <authorList>
            <person name="Poyet M."/>
            <person name="Groussin M."/>
            <person name="Gibbons S.M."/>
            <person name="Avila-Pacheco J."/>
            <person name="Jiang X."/>
            <person name="Kearney S.M."/>
            <person name="Perrotta A.R."/>
            <person name="Berdy B."/>
            <person name="Zhao S."/>
            <person name="Lieberman T.D."/>
            <person name="Swanson P.K."/>
            <person name="Smith M."/>
            <person name="Roesemann S."/>
            <person name="Alexander J.E."/>
            <person name="Rich S.A."/>
            <person name="Livny J."/>
            <person name="Vlamakis H."/>
            <person name="Clish C."/>
            <person name="Bullock K."/>
            <person name="Deik A."/>
            <person name="Scott J."/>
            <person name="Pierce K.A."/>
            <person name="Xavier R.J."/>
            <person name="Alm E.J."/>
        </authorList>
    </citation>
    <scope>NUCLEOTIDE SEQUENCE [LARGE SCALE GENOMIC DNA]</scope>
    <source>
        <strain evidence="1 2">BIOML-A6</strain>
    </source>
</reference>
<accession>A0A6L8S1Z1</accession>
<gene>
    <name evidence="1" type="ORF">GT528_07935</name>
</gene>
<dbReference type="EMBL" id="WWSC01000008">
    <property type="protein sequence ID" value="MZK41642.1"/>
    <property type="molecule type" value="Genomic_DNA"/>
</dbReference>
<dbReference type="Pfam" id="PF13289">
    <property type="entry name" value="SIR2_2"/>
    <property type="match status" value="1"/>
</dbReference>
<dbReference type="AlphaFoldDB" id="A0A6L8S1Z1"/>